<reference evidence="2" key="1">
    <citation type="journal article" date="2022" name="Mol. Ecol. Resour.">
        <title>The genomes of chicory, endive, great burdock and yacon provide insights into Asteraceae palaeo-polyploidization history and plant inulin production.</title>
        <authorList>
            <person name="Fan W."/>
            <person name="Wang S."/>
            <person name="Wang H."/>
            <person name="Wang A."/>
            <person name="Jiang F."/>
            <person name="Liu H."/>
            <person name="Zhao H."/>
            <person name="Xu D."/>
            <person name="Zhang Y."/>
        </authorList>
    </citation>
    <scope>NUCLEOTIDE SEQUENCE [LARGE SCALE GENOMIC DNA]</scope>
    <source>
        <strain evidence="2">cv. Yunnan</strain>
    </source>
</reference>
<protein>
    <submittedName>
        <fullName evidence="1">Uncharacterized protein</fullName>
    </submittedName>
</protein>
<organism evidence="1 2">
    <name type="scientific">Smallanthus sonchifolius</name>
    <dbReference type="NCBI Taxonomy" id="185202"/>
    <lineage>
        <taxon>Eukaryota</taxon>
        <taxon>Viridiplantae</taxon>
        <taxon>Streptophyta</taxon>
        <taxon>Embryophyta</taxon>
        <taxon>Tracheophyta</taxon>
        <taxon>Spermatophyta</taxon>
        <taxon>Magnoliopsida</taxon>
        <taxon>eudicotyledons</taxon>
        <taxon>Gunneridae</taxon>
        <taxon>Pentapetalae</taxon>
        <taxon>asterids</taxon>
        <taxon>campanulids</taxon>
        <taxon>Asterales</taxon>
        <taxon>Asteraceae</taxon>
        <taxon>Asteroideae</taxon>
        <taxon>Heliantheae alliance</taxon>
        <taxon>Millerieae</taxon>
        <taxon>Smallanthus</taxon>
    </lineage>
</organism>
<name>A0ACB9K0P3_9ASTR</name>
<evidence type="ECO:0000313" key="1">
    <source>
        <dbReference type="EMBL" id="KAI3825798.1"/>
    </source>
</evidence>
<keyword evidence="2" id="KW-1185">Reference proteome</keyword>
<reference evidence="1 2" key="2">
    <citation type="journal article" date="2022" name="Mol. Ecol. Resour.">
        <title>The genomes of chicory, endive, great burdock and yacon provide insights into Asteraceae paleo-polyploidization history and plant inulin production.</title>
        <authorList>
            <person name="Fan W."/>
            <person name="Wang S."/>
            <person name="Wang H."/>
            <person name="Wang A."/>
            <person name="Jiang F."/>
            <person name="Liu H."/>
            <person name="Zhao H."/>
            <person name="Xu D."/>
            <person name="Zhang Y."/>
        </authorList>
    </citation>
    <scope>NUCLEOTIDE SEQUENCE [LARGE SCALE GENOMIC DNA]</scope>
    <source>
        <strain evidence="2">cv. Yunnan</strain>
        <tissue evidence="1">Leaves</tissue>
    </source>
</reference>
<dbReference type="Proteomes" id="UP001056120">
    <property type="component" value="Linkage Group LG02"/>
</dbReference>
<proteinExistence type="predicted"/>
<accession>A0ACB9K0P3</accession>
<gene>
    <name evidence="1" type="ORF">L1987_07441</name>
</gene>
<evidence type="ECO:0000313" key="2">
    <source>
        <dbReference type="Proteomes" id="UP001056120"/>
    </source>
</evidence>
<comment type="caution">
    <text evidence="1">The sequence shown here is derived from an EMBL/GenBank/DDBJ whole genome shotgun (WGS) entry which is preliminary data.</text>
</comment>
<sequence>MEIPSHLKLEGTVNEDLPPLDVKYVPAVQQSIISEDHSPPHAFFDFGPFDDNWVLNYDFSQNSTLTNPTNYLFPYVTPLPDEDSKSFDSVESIGILISWANHNPWEDEMSTDSDYNLREDEFNVVSD</sequence>
<dbReference type="EMBL" id="CM042019">
    <property type="protein sequence ID" value="KAI3825798.1"/>
    <property type="molecule type" value="Genomic_DNA"/>
</dbReference>